<dbReference type="EMBL" id="AMZH03004529">
    <property type="protein sequence ID" value="RRT68936.1"/>
    <property type="molecule type" value="Genomic_DNA"/>
</dbReference>
<evidence type="ECO:0000313" key="2">
    <source>
        <dbReference type="EMBL" id="RRT68936.1"/>
    </source>
</evidence>
<dbReference type="AlphaFoldDB" id="A0A426ZY66"/>
<dbReference type="Proteomes" id="UP000287651">
    <property type="component" value="Unassembled WGS sequence"/>
</dbReference>
<dbReference type="PANTHER" id="PTHR46713">
    <property type="entry name" value="F13M7.16 PROTEIN"/>
    <property type="match status" value="1"/>
</dbReference>
<dbReference type="SUPFAM" id="SSF46934">
    <property type="entry name" value="UBA-like"/>
    <property type="match status" value="1"/>
</dbReference>
<dbReference type="Gene3D" id="1.10.8.10">
    <property type="entry name" value="DNA helicase RuvA subunit, C-terminal domain"/>
    <property type="match status" value="1"/>
</dbReference>
<organism evidence="2 3">
    <name type="scientific">Ensete ventricosum</name>
    <name type="common">Abyssinian banana</name>
    <name type="synonym">Musa ensete</name>
    <dbReference type="NCBI Taxonomy" id="4639"/>
    <lineage>
        <taxon>Eukaryota</taxon>
        <taxon>Viridiplantae</taxon>
        <taxon>Streptophyta</taxon>
        <taxon>Embryophyta</taxon>
        <taxon>Tracheophyta</taxon>
        <taxon>Spermatophyta</taxon>
        <taxon>Magnoliopsida</taxon>
        <taxon>Liliopsida</taxon>
        <taxon>Zingiberales</taxon>
        <taxon>Musaceae</taxon>
        <taxon>Ensete</taxon>
    </lineage>
</organism>
<proteinExistence type="predicted"/>
<accession>A0A426ZY66</accession>
<sequence length="73" mass="8160">MYHLEMVVPEVDSDLLGQLESMGFPTARATRALHYSGTILLYSVLGNSSIEAAINWVAEHEDDPDIDQMPLVW</sequence>
<dbReference type="InterPro" id="IPR009060">
    <property type="entry name" value="UBA-like_sf"/>
</dbReference>
<evidence type="ECO:0000313" key="3">
    <source>
        <dbReference type="Proteomes" id="UP000287651"/>
    </source>
</evidence>
<dbReference type="Pfam" id="PF22562">
    <property type="entry name" value="UBA_7"/>
    <property type="match status" value="1"/>
</dbReference>
<comment type="caution">
    <text evidence="2">The sequence shown here is derived from an EMBL/GenBank/DDBJ whole genome shotgun (WGS) entry which is preliminary data.</text>
</comment>
<gene>
    <name evidence="2" type="ORF">B296_00013246</name>
</gene>
<feature type="domain" description="UBA" evidence="1">
    <location>
        <begin position="12"/>
        <end position="68"/>
    </location>
</feature>
<evidence type="ECO:0000259" key="1">
    <source>
        <dbReference type="Pfam" id="PF22562"/>
    </source>
</evidence>
<name>A0A426ZY66_ENSVE</name>
<reference evidence="2 3" key="1">
    <citation type="journal article" date="2014" name="Agronomy (Basel)">
        <title>A Draft Genome Sequence for Ensete ventricosum, the Drought-Tolerant Tree Against Hunger.</title>
        <authorList>
            <person name="Harrison J."/>
            <person name="Moore K.A."/>
            <person name="Paszkiewicz K."/>
            <person name="Jones T."/>
            <person name="Grant M."/>
            <person name="Ambacheew D."/>
            <person name="Muzemil S."/>
            <person name="Studholme D.J."/>
        </authorList>
    </citation>
    <scope>NUCLEOTIDE SEQUENCE [LARGE SCALE GENOMIC DNA]</scope>
</reference>
<dbReference type="PANTHER" id="PTHR46713:SF1">
    <property type="entry name" value="F13M7.16 PROTEIN"/>
    <property type="match status" value="1"/>
</dbReference>
<dbReference type="InterPro" id="IPR015940">
    <property type="entry name" value="UBA"/>
</dbReference>
<protein>
    <recommendedName>
        <fullName evidence="1">UBA domain-containing protein</fullName>
    </recommendedName>
</protein>